<dbReference type="InterPro" id="IPR027417">
    <property type="entry name" value="P-loop_NTPase"/>
</dbReference>
<dbReference type="SUPFAM" id="SSF52540">
    <property type="entry name" value="P-loop containing nucleoside triphosphate hydrolases"/>
    <property type="match status" value="1"/>
</dbReference>
<dbReference type="AlphaFoldDB" id="A0A9J7LFD1"/>
<dbReference type="PANTHER" id="PTHR14241:SF31">
    <property type="entry name" value="RIBOSOMAL PROTEIN S23 MITOCHONDRIAL CONSERVED DOMAIN-CONTAINING PROTEIN"/>
    <property type="match status" value="1"/>
</dbReference>
<evidence type="ECO:0000313" key="2">
    <source>
        <dbReference type="RefSeq" id="XP_035681896.1"/>
    </source>
</evidence>
<dbReference type="Proteomes" id="UP000001554">
    <property type="component" value="Chromosome 7"/>
</dbReference>
<dbReference type="PANTHER" id="PTHR14241">
    <property type="entry name" value="INTERFERON-INDUCED PROTEIN 44"/>
    <property type="match status" value="1"/>
</dbReference>
<sequence>MRNMGSFFSRREANRKRQELLNYRFGNIHGQHYFCGLDIGDILVREGGVRIGLIGPTGSGKSSFINTCERALKPELRKGTAEIQTANGEGTIVLQEFLDDIDNDFCLVDTRGFFQHNIDEFTALADIVYGRIRPGQVVRFGTPDNEDTEEYFPNWLHAIIIVLSATDPRLQDGKTHRKHLKIIRDFLRRRVITVITHHDMIDKSQEEDILAKACAATGSARDHTFLVAKYHLDKKETDYNAEIKAMDVMKSALNVAERYVKFHKLQEQWEREDEAIGDDVSTIDGKYQCTCRREEN</sequence>
<dbReference type="KEGG" id="bfo:118419562"/>
<dbReference type="GeneID" id="118419562"/>
<accession>A0A9J7LFD1</accession>
<protein>
    <submittedName>
        <fullName evidence="2">Uncharacterized protein LOC118419562 isoform X1</fullName>
    </submittedName>
</protein>
<name>A0A9J7LFD1_BRAFL</name>
<dbReference type="OrthoDB" id="25620at2759"/>
<dbReference type="Gene3D" id="3.40.50.300">
    <property type="entry name" value="P-loop containing nucleotide triphosphate hydrolases"/>
    <property type="match status" value="1"/>
</dbReference>
<evidence type="ECO:0000313" key="1">
    <source>
        <dbReference type="Proteomes" id="UP000001554"/>
    </source>
</evidence>
<reference evidence="2" key="2">
    <citation type="submission" date="2025-08" db="UniProtKB">
        <authorList>
            <consortium name="RefSeq"/>
        </authorList>
    </citation>
    <scope>IDENTIFICATION</scope>
    <source>
        <strain evidence="2">S238N-H82</strain>
        <tissue evidence="2">Testes</tissue>
    </source>
</reference>
<organism evidence="1 2">
    <name type="scientific">Branchiostoma floridae</name>
    <name type="common">Florida lancelet</name>
    <name type="synonym">Amphioxus</name>
    <dbReference type="NCBI Taxonomy" id="7739"/>
    <lineage>
        <taxon>Eukaryota</taxon>
        <taxon>Metazoa</taxon>
        <taxon>Chordata</taxon>
        <taxon>Cephalochordata</taxon>
        <taxon>Leptocardii</taxon>
        <taxon>Amphioxiformes</taxon>
        <taxon>Branchiostomatidae</taxon>
        <taxon>Branchiostoma</taxon>
    </lineage>
</organism>
<dbReference type="CDD" id="cd00882">
    <property type="entry name" value="Ras_like_GTPase"/>
    <property type="match status" value="1"/>
</dbReference>
<reference evidence="1" key="1">
    <citation type="journal article" date="2020" name="Nat. Ecol. Evol.">
        <title>Deeply conserved synteny resolves early events in vertebrate evolution.</title>
        <authorList>
            <person name="Simakov O."/>
            <person name="Marletaz F."/>
            <person name="Yue J.X."/>
            <person name="O'Connell B."/>
            <person name="Jenkins J."/>
            <person name="Brandt A."/>
            <person name="Calef R."/>
            <person name="Tung C.H."/>
            <person name="Huang T.K."/>
            <person name="Schmutz J."/>
            <person name="Satoh N."/>
            <person name="Yu J.K."/>
            <person name="Putnam N.H."/>
            <person name="Green R.E."/>
            <person name="Rokhsar D.S."/>
        </authorList>
    </citation>
    <scope>NUCLEOTIDE SEQUENCE [LARGE SCALE GENOMIC DNA]</scope>
    <source>
        <strain evidence="1">S238N-H82</strain>
    </source>
</reference>
<dbReference type="RefSeq" id="XP_035681896.1">
    <property type="nucleotide sequence ID" value="XM_035826003.1"/>
</dbReference>
<keyword evidence="1" id="KW-1185">Reference proteome</keyword>
<gene>
    <name evidence="2" type="primary">LOC118419562</name>
</gene>
<proteinExistence type="predicted"/>